<sequence length="70" mass="7437">MVTSLTFAVSSLSSAAFSLPCQLFHSLLMLCASRSPSNHNNSNGKAIDNNAHITLPIWKSSELVGDLSCT</sequence>
<evidence type="ECO:0000313" key="2">
    <source>
        <dbReference type="EMBL" id="JAD23179.1"/>
    </source>
</evidence>
<reference evidence="2" key="1">
    <citation type="submission" date="2014-09" db="EMBL/GenBank/DDBJ databases">
        <authorList>
            <person name="Magalhaes I.L.F."/>
            <person name="Oliveira U."/>
            <person name="Santos F.R."/>
            <person name="Vidigal T.H.D.A."/>
            <person name="Brescovit A.D."/>
            <person name="Santos A.J."/>
        </authorList>
    </citation>
    <scope>NUCLEOTIDE SEQUENCE</scope>
    <source>
        <tissue evidence="2">Shoot tissue taken approximately 20 cm above the soil surface</tissue>
    </source>
</reference>
<keyword evidence="1" id="KW-0732">Signal</keyword>
<feature type="chain" id="PRO_5002042110" description="Secreted protein" evidence="1">
    <location>
        <begin position="19"/>
        <end position="70"/>
    </location>
</feature>
<proteinExistence type="predicted"/>
<organism evidence="2">
    <name type="scientific">Arundo donax</name>
    <name type="common">Giant reed</name>
    <name type="synonym">Donax arundinaceus</name>
    <dbReference type="NCBI Taxonomy" id="35708"/>
    <lineage>
        <taxon>Eukaryota</taxon>
        <taxon>Viridiplantae</taxon>
        <taxon>Streptophyta</taxon>
        <taxon>Embryophyta</taxon>
        <taxon>Tracheophyta</taxon>
        <taxon>Spermatophyta</taxon>
        <taxon>Magnoliopsida</taxon>
        <taxon>Liliopsida</taxon>
        <taxon>Poales</taxon>
        <taxon>Poaceae</taxon>
        <taxon>PACMAD clade</taxon>
        <taxon>Arundinoideae</taxon>
        <taxon>Arundineae</taxon>
        <taxon>Arundo</taxon>
    </lineage>
</organism>
<feature type="signal peptide" evidence="1">
    <location>
        <begin position="1"/>
        <end position="18"/>
    </location>
</feature>
<name>A0A0A8YB44_ARUDO</name>
<protein>
    <recommendedName>
        <fullName evidence="3">Secreted protein</fullName>
    </recommendedName>
</protein>
<evidence type="ECO:0008006" key="3">
    <source>
        <dbReference type="Google" id="ProtNLM"/>
    </source>
</evidence>
<evidence type="ECO:0000256" key="1">
    <source>
        <dbReference type="SAM" id="SignalP"/>
    </source>
</evidence>
<reference evidence="2" key="2">
    <citation type="journal article" date="2015" name="Data Brief">
        <title>Shoot transcriptome of the giant reed, Arundo donax.</title>
        <authorList>
            <person name="Barrero R.A."/>
            <person name="Guerrero F.D."/>
            <person name="Moolhuijzen P."/>
            <person name="Goolsby J.A."/>
            <person name="Tidwell J."/>
            <person name="Bellgard S.E."/>
            <person name="Bellgard M.I."/>
        </authorList>
    </citation>
    <scope>NUCLEOTIDE SEQUENCE</scope>
    <source>
        <tissue evidence="2">Shoot tissue taken approximately 20 cm above the soil surface</tissue>
    </source>
</reference>
<dbReference type="EMBL" id="GBRH01274716">
    <property type="protein sequence ID" value="JAD23179.1"/>
    <property type="molecule type" value="Transcribed_RNA"/>
</dbReference>
<dbReference type="AlphaFoldDB" id="A0A0A8YB44"/>
<accession>A0A0A8YB44</accession>